<sequence length="840" mass="92811">MKRFILLACLVLTPIVIARPDHELPVFLADNHAETFAWIARTFDPDQAHQMVLVDAHSDASAAERSEELREDLRRVANEKERDGRVESWRDQGRIQAFNWIEPLMPRPLDRVLWLAAPALDEESRALKQRNAGEELDGRLEVEPRSSGSLASRWDVCDLKGYAAWKPGNKPVILAIDLDFFAGMDRIDREKHFEAIWEHAMDWPGLSGVAFAVSRPWLKNDEEADDLVELAIDAVARTRGAILEIDTRSDERADHSLQAKRFREQGKPIPRWDFGHASDRVKLALLGLGSDRLSIRDPEISWGKLSGIWTGRFGRASITTRDLAVDCDGVFRCSPGKEPVLRVEPKDGIAELDGRVRWYLLEPARAAYDFLPGTGLGKDFSASPARWIYEKRRILGQTEDFQLDPARWAGGKPGRYRIVAECAIQAGWLKLPPVDICVAEDGGFRGALSECMHMPYVFGIAGVAEEGLSGVETGWGSDCANLLVHAWRRQGIPLVWGDPARLREQLQTKAEKVRVTDAVKITPEEIENGIAIDFGRHVAALWEDREPIGVLDGNDLALHHLGGFPEIVTLSVLAEKRPLFALRIPREGGCRIAFAGDVVLAGDDRVVIDGFGKGDADAFFVNLEGIPSLKEPDKKPRYDFRFPAERLAWLKQQGVDLVSLANNHAMDAGPAGLLEGLAACREAGLAVVGAGHNAEEACQPWRGEFRGVKLSVFGISLLQESGTEAEEPAVANVIGHRKLLAEEFRKARARGERIVTIVHGGDEYDPKVTEEQRDGARWLASQGAAIVAGAHPHVLQREETHAGARIFHSLGNAVYPRELKGADSGTVRVAEIPPVVGFSR</sequence>
<accession>A0A858RID5</accession>
<evidence type="ECO:0000313" key="5">
    <source>
        <dbReference type="Proteomes" id="UP000501812"/>
    </source>
</evidence>
<dbReference type="SUPFAM" id="SSF56300">
    <property type="entry name" value="Metallo-dependent phosphatases"/>
    <property type="match status" value="1"/>
</dbReference>
<dbReference type="PANTHER" id="PTHR33393">
    <property type="entry name" value="POLYGLUTAMINE SYNTHESIS ACCESSORY PROTEIN RV0574C-RELATED"/>
    <property type="match status" value="1"/>
</dbReference>
<dbReference type="AlphaFoldDB" id="A0A858RID5"/>
<dbReference type="InterPro" id="IPR052169">
    <property type="entry name" value="CW_Biosynth-Accessory"/>
</dbReference>
<evidence type="ECO:0000313" key="4">
    <source>
        <dbReference type="EMBL" id="QJE96304.1"/>
    </source>
</evidence>
<proteinExistence type="inferred from homology"/>
<feature type="chain" id="PRO_5033051965" description="Capsule synthesis protein CapA domain-containing protein" evidence="2">
    <location>
        <begin position="19"/>
        <end position="840"/>
    </location>
</feature>
<keyword evidence="5" id="KW-1185">Reference proteome</keyword>
<protein>
    <recommendedName>
        <fullName evidence="3">Capsule synthesis protein CapA domain-containing protein</fullName>
    </recommendedName>
</protein>
<name>A0A858RID5_9BACT</name>
<gene>
    <name evidence="4" type="ORF">HHL09_11075</name>
</gene>
<feature type="signal peptide" evidence="2">
    <location>
        <begin position="1"/>
        <end position="18"/>
    </location>
</feature>
<dbReference type="InterPro" id="IPR019079">
    <property type="entry name" value="Capsule_synth_CapA"/>
</dbReference>
<keyword evidence="2" id="KW-0732">Signal</keyword>
<dbReference type="Gene3D" id="3.60.21.10">
    <property type="match status" value="1"/>
</dbReference>
<dbReference type="Proteomes" id="UP000501812">
    <property type="component" value="Chromosome"/>
</dbReference>
<evidence type="ECO:0000256" key="1">
    <source>
        <dbReference type="ARBA" id="ARBA00005662"/>
    </source>
</evidence>
<reference evidence="4 5" key="1">
    <citation type="submission" date="2020-04" db="EMBL/GenBank/DDBJ databases">
        <title>Luteolibacter sp. G-1-1-1 isolated from soil.</title>
        <authorList>
            <person name="Dahal R.H."/>
        </authorList>
    </citation>
    <scope>NUCLEOTIDE SEQUENCE [LARGE SCALE GENOMIC DNA]</scope>
    <source>
        <strain evidence="4 5">G-1-1-1</strain>
    </source>
</reference>
<feature type="domain" description="Capsule synthesis protein CapA" evidence="3">
    <location>
        <begin position="591"/>
        <end position="817"/>
    </location>
</feature>
<dbReference type="KEGG" id="luo:HHL09_11075"/>
<dbReference type="PANTHER" id="PTHR33393:SF13">
    <property type="entry name" value="PGA BIOSYNTHESIS PROTEIN CAPA"/>
    <property type="match status" value="1"/>
</dbReference>
<evidence type="ECO:0000256" key="2">
    <source>
        <dbReference type="SAM" id="SignalP"/>
    </source>
</evidence>
<dbReference type="RefSeq" id="WP_169454705.1">
    <property type="nucleotide sequence ID" value="NZ_CP051774.1"/>
</dbReference>
<comment type="similarity">
    <text evidence="1">Belongs to the CapA family.</text>
</comment>
<dbReference type="EMBL" id="CP051774">
    <property type="protein sequence ID" value="QJE96304.1"/>
    <property type="molecule type" value="Genomic_DNA"/>
</dbReference>
<dbReference type="Pfam" id="PF09587">
    <property type="entry name" value="PGA_cap"/>
    <property type="match status" value="1"/>
</dbReference>
<evidence type="ECO:0000259" key="3">
    <source>
        <dbReference type="SMART" id="SM00854"/>
    </source>
</evidence>
<organism evidence="4 5">
    <name type="scientific">Luteolibacter luteus</name>
    <dbReference type="NCBI Taxonomy" id="2728835"/>
    <lineage>
        <taxon>Bacteria</taxon>
        <taxon>Pseudomonadati</taxon>
        <taxon>Verrucomicrobiota</taxon>
        <taxon>Verrucomicrobiia</taxon>
        <taxon>Verrucomicrobiales</taxon>
        <taxon>Verrucomicrobiaceae</taxon>
        <taxon>Luteolibacter</taxon>
    </lineage>
</organism>
<dbReference type="InterPro" id="IPR029052">
    <property type="entry name" value="Metallo-depent_PP-like"/>
</dbReference>
<dbReference type="SMART" id="SM00854">
    <property type="entry name" value="PGA_cap"/>
    <property type="match status" value="1"/>
</dbReference>